<reference evidence="1" key="1">
    <citation type="submission" date="2014-09" db="EMBL/GenBank/DDBJ databases">
        <authorList>
            <person name="Magalhaes I.L.F."/>
            <person name="Oliveira U."/>
            <person name="Santos F.R."/>
            <person name="Vidigal T.H.D.A."/>
            <person name="Brescovit A.D."/>
            <person name="Santos A.J."/>
        </authorList>
    </citation>
    <scope>NUCLEOTIDE SEQUENCE</scope>
    <source>
        <tissue evidence="1">Shoot tissue taken approximately 20 cm above the soil surface</tissue>
    </source>
</reference>
<dbReference type="AlphaFoldDB" id="A0A0A9SLD7"/>
<proteinExistence type="predicted"/>
<sequence>MALTASNMARRQWIAVVSVQLTLKLALQFIRILSTVNCQLLMLAQV</sequence>
<reference evidence="1" key="2">
    <citation type="journal article" date="2015" name="Data Brief">
        <title>Shoot transcriptome of the giant reed, Arundo donax.</title>
        <authorList>
            <person name="Barrero R.A."/>
            <person name="Guerrero F.D."/>
            <person name="Moolhuijzen P."/>
            <person name="Goolsby J.A."/>
            <person name="Tidwell J."/>
            <person name="Bellgard S.E."/>
            <person name="Bellgard M.I."/>
        </authorList>
    </citation>
    <scope>NUCLEOTIDE SEQUENCE</scope>
    <source>
        <tissue evidence="1">Shoot tissue taken approximately 20 cm above the soil surface</tissue>
    </source>
</reference>
<dbReference type="EMBL" id="GBRH01243190">
    <property type="protein sequence ID" value="JAD54705.1"/>
    <property type="molecule type" value="Transcribed_RNA"/>
</dbReference>
<evidence type="ECO:0000313" key="1">
    <source>
        <dbReference type="EMBL" id="JAD54705.1"/>
    </source>
</evidence>
<protein>
    <submittedName>
        <fullName evidence="1">Uncharacterized protein</fullName>
    </submittedName>
</protein>
<accession>A0A0A9SLD7</accession>
<organism evidence="1">
    <name type="scientific">Arundo donax</name>
    <name type="common">Giant reed</name>
    <name type="synonym">Donax arundinaceus</name>
    <dbReference type="NCBI Taxonomy" id="35708"/>
    <lineage>
        <taxon>Eukaryota</taxon>
        <taxon>Viridiplantae</taxon>
        <taxon>Streptophyta</taxon>
        <taxon>Embryophyta</taxon>
        <taxon>Tracheophyta</taxon>
        <taxon>Spermatophyta</taxon>
        <taxon>Magnoliopsida</taxon>
        <taxon>Liliopsida</taxon>
        <taxon>Poales</taxon>
        <taxon>Poaceae</taxon>
        <taxon>PACMAD clade</taxon>
        <taxon>Arundinoideae</taxon>
        <taxon>Arundineae</taxon>
        <taxon>Arundo</taxon>
    </lineage>
</organism>
<name>A0A0A9SLD7_ARUDO</name>